<dbReference type="Gramene" id="EOY21676">
    <property type="protein sequence ID" value="EOY21676"/>
    <property type="gene ID" value="TCM_013745"/>
</dbReference>
<reference evidence="1 2" key="1">
    <citation type="journal article" date="2013" name="Genome Biol.">
        <title>The genome sequence of the most widely cultivated cacao type and its use to identify candidate genes regulating pod color.</title>
        <authorList>
            <person name="Motamayor J.C."/>
            <person name="Mockaitis K."/>
            <person name="Schmutz J."/>
            <person name="Haiminen N."/>
            <person name="Iii D.L."/>
            <person name="Cornejo O."/>
            <person name="Findley S.D."/>
            <person name="Zheng P."/>
            <person name="Utro F."/>
            <person name="Royaert S."/>
            <person name="Saski C."/>
            <person name="Jenkins J."/>
            <person name="Podicheti R."/>
            <person name="Zhao M."/>
            <person name="Scheffler B.E."/>
            <person name="Stack J.C."/>
            <person name="Feltus F.A."/>
            <person name="Mustiga G.M."/>
            <person name="Amores F."/>
            <person name="Phillips W."/>
            <person name="Marelli J.P."/>
            <person name="May G.D."/>
            <person name="Shapiro H."/>
            <person name="Ma J."/>
            <person name="Bustamante C.D."/>
            <person name="Schnell R.J."/>
            <person name="Main D."/>
            <person name="Gilbert D."/>
            <person name="Parida L."/>
            <person name="Kuhn D.N."/>
        </authorList>
    </citation>
    <scope>NUCLEOTIDE SEQUENCE [LARGE SCALE GENOMIC DNA]</scope>
    <source>
        <strain evidence="2">cv. Matina 1-6</strain>
    </source>
</reference>
<keyword evidence="2" id="KW-1185">Reference proteome</keyword>
<accession>A0A061FWR4</accession>
<proteinExistence type="predicted"/>
<gene>
    <name evidence="1" type="ORF">TCM_013745</name>
</gene>
<evidence type="ECO:0000313" key="1">
    <source>
        <dbReference type="EMBL" id="EOY21676.1"/>
    </source>
</evidence>
<name>A0A061FWR4_THECC</name>
<dbReference type="EMBL" id="CM001881">
    <property type="protein sequence ID" value="EOY21676.1"/>
    <property type="molecule type" value="Genomic_DNA"/>
</dbReference>
<protein>
    <submittedName>
        <fullName evidence="1">Uncharacterized protein</fullName>
    </submittedName>
</protein>
<sequence>MLSSPSVSFGSKVLHSWGMWYLRRGYELIQRKLKQWKNGQGQHQLQRLEALWV</sequence>
<dbReference type="InParanoid" id="A0A061FWR4"/>
<evidence type="ECO:0000313" key="2">
    <source>
        <dbReference type="Proteomes" id="UP000026915"/>
    </source>
</evidence>
<dbReference type="Proteomes" id="UP000026915">
    <property type="component" value="Chromosome 3"/>
</dbReference>
<organism evidence="1 2">
    <name type="scientific">Theobroma cacao</name>
    <name type="common">Cacao</name>
    <name type="synonym">Cocoa</name>
    <dbReference type="NCBI Taxonomy" id="3641"/>
    <lineage>
        <taxon>Eukaryota</taxon>
        <taxon>Viridiplantae</taxon>
        <taxon>Streptophyta</taxon>
        <taxon>Embryophyta</taxon>
        <taxon>Tracheophyta</taxon>
        <taxon>Spermatophyta</taxon>
        <taxon>Magnoliopsida</taxon>
        <taxon>eudicotyledons</taxon>
        <taxon>Gunneridae</taxon>
        <taxon>Pentapetalae</taxon>
        <taxon>rosids</taxon>
        <taxon>malvids</taxon>
        <taxon>Malvales</taxon>
        <taxon>Malvaceae</taxon>
        <taxon>Byttnerioideae</taxon>
        <taxon>Theobroma</taxon>
    </lineage>
</organism>
<dbReference type="AlphaFoldDB" id="A0A061FWR4"/>
<dbReference type="HOGENOM" id="CLU_3072571_0_0_1"/>